<evidence type="ECO:0000313" key="2">
    <source>
        <dbReference type="EMBL" id="MFD0976549.1"/>
    </source>
</evidence>
<feature type="transmembrane region" description="Helical" evidence="1">
    <location>
        <begin position="21"/>
        <end position="45"/>
    </location>
</feature>
<keyword evidence="1" id="KW-0812">Transmembrane</keyword>
<keyword evidence="3" id="KW-1185">Reference proteome</keyword>
<evidence type="ECO:0000256" key="1">
    <source>
        <dbReference type="SAM" id="Phobius"/>
    </source>
</evidence>
<keyword evidence="1" id="KW-1133">Transmembrane helix</keyword>
<gene>
    <name evidence="2" type="ORF">ACFQ1G_07080</name>
</gene>
<comment type="caution">
    <text evidence="2">The sequence shown here is derived from an EMBL/GenBank/DDBJ whole genome shotgun (WGS) entry which is preliminary data.</text>
</comment>
<name>A0ABW3IES7_9FLAO</name>
<sequence>METITENQKVKMTGKNKKMFGLFDPSTLQVFIAVSALISLVLFVGCSGDELPVESDLSLDAKAYTEASAMNASSNGLVIQEFPSEENPGPPLYASGLSLGLTGFGATRTDGEWVAITFVRDPNCAPADYNLLSAPNIPAVFGCPLTIEGTVWLRDPSNPLNAVKAKHLGLGAVPVYFVQLSEFESAVMDGELTIVELNSLSSLLIGYASFQRDVIQFQQNERPGMHSIVSRGELQDGRSFEHIGVVVGTENVHTTIRFE</sequence>
<accession>A0ABW3IES7</accession>
<protein>
    <submittedName>
        <fullName evidence="2">Uncharacterized protein</fullName>
    </submittedName>
</protein>
<dbReference type="EMBL" id="JBHTJP010000032">
    <property type="protein sequence ID" value="MFD0976549.1"/>
    <property type="molecule type" value="Genomic_DNA"/>
</dbReference>
<dbReference type="RefSeq" id="WP_380737975.1">
    <property type="nucleotide sequence ID" value="NZ_JBHTJP010000032.1"/>
</dbReference>
<organism evidence="2 3">
    <name type="scientific">Salinimicrobium gaetbulicola</name>
    <dbReference type="NCBI Taxonomy" id="999702"/>
    <lineage>
        <taxon>Bacteria</taxon>
        <taxon>Pseudomonadati</taxon>
        <taxon>Bacteroidota</taxon>
        <taxon>Flavobacteriia</taxon>
        <taxon>Flavobacteriales</taxon>
        <taxon>Flavobacteriaceae</taxon>
        <taxon>Salinimicrobium</taxon>
    </lineage>
</organism>
<evidence type="ECO:0000313" key="3">
    <source>
        <dbReference type="Proteomes" id="UP001597100"/>
    </source>
</evidence>
<dbReference type="Proteomes" id="UP001597100">
    <property type="component" value="Unassembled WGS sequence"/>
</dbReference>
<reference evidence="3" key="1">
    <citation type="journal article" date="2019" name="Int. J. Syst. Evol. Microbiol.">
        <title>The Global Catalogue of Microorganisms (GCM) 10K type strain sequencing project: providing services to taxonomists for standard genome sequencing and annotation.</title>
        <authorList>
            <consortium name="The Broad Institute Genomics Platform"/>
            <consortium name="The Broad Institute Genome Sequencing Center for Infectious Disease"/>
            <person name="Wu L."/>
            <person name="Ma J."/>
        </authorList>
    </citation>
    <scope>NUCLEOTIDE SEQUENCE [LARGE SCALE GENOMIC DNA]</scope>
    <source>
        <strain evidence="3">CCUG 60898</strain>
    </source>
</reference>
<proteinExistence type="predicted"/>
<keyword evidence="1" id="KW-0472">Membrane</keyword>